<dbReference type="SUPFAM" id="SSF53756">
    <property type="entry name" value="UDP-Glycosyltransferase/glycogen phosphorylase"/>
    <property type="match status" value="1"/>
</dbReference>
<dbReference type="GO" id="GO:0016757">
    <property type="term" value="F:glycosyltransferase activity"/>
    <property type="evidence" value="ECO:0007669"/>
    <property type="project" value="InterPro"/>
</dbReference>
<dbReference type="Gene3D" id="3.40.50.2000">
    <property type="entry name" value="Glycogen Phosphorylase B"/>
    <property type="match status" value="2"/>
</dbReference>
<evidence type="ECO:0000259" key="3">
    <source>
        <dbReference type="Pfam" id="PF13439"/>
    </source>
</evidence>
<organism evidence="4 5">
    <name type="scientific">Seonamhaeicola algicola</name>
    <dbReference type="NCBI Taxonomy" id="1719036"/>
    <lineage>
        <taxon>Bacteria</taxon>
        <taxon>Pseudomonadati</taxon>
        <taxon>Bacteroidota</taxon>
        <taxon>Flavobacteriia</taxon>
        <taxon>Flavobacteriales</taxon>
        <taxon>Flavobacteriaceae</taxon>
    </lineage>
</organism>
<dbReference type="PANTHER" id="PTHR46401:SF2">
    <property type="entry name" value="GLYCOSYLTRANSFERASE WBBK-RELATED"/>
    <property type="match status" value="1"/>
</dbReference>
<dbReference type="InterPro" id="IPR028098">
    <property type="entry name" value="Glyco_trans_4-like_N"/>
</dbReference>
<feature type="domain" description="Glycosyltransferase subfamily 4-like N-terminal" evidence="3">
    <location>
        <begin position="13"/>
        <end position="175"/>
    </location>
</feature>
<protein>
    <submittedName>
        <fullName evidence="4">Glycosyltransferase family 4 protein</fullName>
    </submittedName>
</protein>
<comment type="caution">
    <text evidence="4">The sequence shown here is derived from an EMBL/GenBank/DDBJ whole genome shotgun (WGS) entry which is preliminary data.</text>
</comment>
<evidence type="ECO:0000313" key="5">
    <source>
        <dbReference type="Proteomes" id="UP000321790"/>
    </source>
</evidence>
<evidence type="ECO:0000259" key="2">
    <source>
        <dbReference type="Pfam" id="PF00534"/>
    </source>
</evidence>
<proteinExistence type="predicted"/>
<dbReference type="PANTHER" id="PTHR46401">
    <property type="entry name" value="GLYCOSYLTRANSFERASE WBBK-RELATED"/>
    <property type="match status" value="1"/>
</dbReference>
<keyword evidence="1 4" id="KW-0808">Transferase</keyword>
<dbReference type="OrthoDB" id="9806653at2"/>
<sequence length="377" mass="43703">MRKIKVAHVLNSVGGVDVYLRLISENTNPNRIEHIIIHQRDLKKKPYKNGNSTIREYYIPIKRNIHLFNDIKAIYKTIKYLKKEKPDVIHAHSAKGGIIARSASLFYKLNVLYTPHAFSYLSATSKIKKNIFLRIEKLFKYFNSYVLATSQSEKNRALNDVCYSESKVIVFNNCILPIETKDLHSNVLKEHNLPCNYLATVGRPSYQKNIEFMLDVIFELKKNIPDIHLVVMGVGEYSPNLNAVKAKVDHLELKKNITLVNWINRESIFSIVNKSMLYISTSRYEGLPYSVIESLALSKACVVSDCDGNRDLVENNYNGYVIKQGDLESFTKKIEKLYFDHKIRNKFANNSYNLFNNKFNLRNNITCLEEVYFKHSK</sequence>
<dbReference type="RefSeq" id="WP_147131982.1">
    <property type="nucleotide sequence ID" value="NZ_VOSC01000012.1"/>
</dbReference>
<feature type="domain" description="Glycosyl transferase family 1" evidence="2">
    <location>
        <begin position="196"/>
        <end position="353"/>
    </location>
</feature>
<accession>A0A5C7AY25</accession>
<dbReference type="Pfam" id="PF13439">
    <property type="entry name" value="Glyco_transf_4"/>
    <property type="match status" value="1"/>
</dbReference>
<dbReference type="Pfam" id="PF00534">
    <property type="entry name" value="Glycos_transf_1"/>
    <property type="match status" value="1"/>
</dbReference>
<evidence type="ECO:0000256" key="1">
    <source>
        <dbReference type="ARBA" id="ARBA00022679"/>
    </source>
</evidence>
<evidence type="ECO:0000313" key="4">
    <source>
        <dbReference type="EMBL" id="TXE13004.1"/>
    </source>
</evidence>
<dbReference type="Proteomes" id="UP000321790">
    <property type="component" value="Unassembled WGS sequence"/>
</dbReference>
<dbReference type="AlphaFoldDB" id="A0A5C7AY25"/>
<gene>
    <name evidence="4" type="ORF">FUA26_04200</name>
</gene>
<dbReference type="GO" id="GO:0009103">
    <property type="term" value="P:lipopolysaccharide biosynthetic process"/>
    <property type="evidence" value="ECO:0007669"/>
    <property type="project" value="TreeGrafter"/>
</dbReference>
<name>A0A5C7AY25_9FLAO</name>
<reference evidence="5" key="1">
    <citation type="submission" date="2019-08" db="EMBL/GenBank/DDBJ databases">
        <title>Seonamhaeicola sediminis sp. nov., isolated from marine sediment.</title>
        <authorList>
            <person name="Cao W.R."/>
        </authorList>
    </citation>
    <scope>NUCLEOTIDE SEQUENCE [LARGE SCALE GENOMIC DNA]</scope>
    <source>
        <strain evidence="5">Gy8</strain>
    </source>
</reference>
<dbReference type="InterPro" id="IPR001296">
    <property type="entry name" value="Glyco_trans_1"/>
</dbReference>
<keyword evidence="5" id="KW-1185">Reference proteome</keyword>
<dbReference type="EMBL" id="VOSC01000012">
    <property type="protein sequence ID" value="TXE13004.1"/>
    <property type="molecule type" value="Genomic_DNA"/>
</dbReference>